<feature type="domain" description="Glyoxalase/fosfomycin resistance/dioxygenase" evidence="1">
    <location>
        <begin position="21"/>
        <end position="147"/>
    </location>
</feature>
<keyword evidence="3" id="KW-1185">Reference proteome</keyword>
<dbReference type="SUPFAM" id="SSF54593">
    <property type="entry name" value="Glyoxalase/Bleomycin resistance protein/Dihydroxybiphenyl dioxygenase"/>
    <property type="match status" value="1"/>
</dbReference>
<proteinExistence type="predicted"/>
<dbReference type="Proteomes" id="UP001501319">
    <property type="component" value="Unassembled WGS sequence"/>
</dbReference>
<comment type="caution">
    <text evidence="2">The sequence shown here is derived from an EMBL/GenBank/DDBJ whole genome shotgun (WGS) entry which is preliminary data.</text>
</comment>
<dbReference type="InterPro" id="IPR004360">
    <property type="entry name" value="Glyas_Fos-R_dOase_dom"/>
</dbReference>
<protein>
    <submittedName>
        <fullName evidence="2">VOC family protein</fullName>
    </submittedName>
</protein>
<dbReference type="InterPro" id="IPR029068">
    <property type="entry name" value="Glyas_Bleomycin-R_OHBP_Dase"/>
</dbReference>
<dbReference type="Pfam" id="PF00903">
    <property type="entry name" value="Glyoxalase"/>
    <property type="match status" value="1"/>
</dbReference>
<dbReference type="Gene3D" id="3.10.180.10">
    <property type="entry name" value="2,3-Dihydroxybiphenyl 1,2-Dioxygenase, domain 1"/>
    <property type="match status" value="1"/>
</dbReference>
<dbReference type="PANTHER" id="PTHR33990">
    <property type="entry name" value="PROTEIN YJDN-RELATED"/>
    <property type="match status" value="1"/>
</dbReference>
<evidence type="ECO:0000313" key="2">
    <source>
        <dbReference type="EMBL" id="GAA1635940.1"/>
    </source>
</evidence>
<organism evidence="2 3">
    <name type="scientific">Kribbella alba</name>
    <dbReference type="NCBI Taxonomy" id="190197"/>
    <lineage>
        <taxon>Bacteria</taxon>
        <taxon>Bacillati</taxon>
        <taxon>Actinomycetota</taxon>
        <taxon>Actinomycetes</taxon>
        <taxon>Propionibacteriales</taxon>
        <taxon>Kribbellaceae</taxon>
        <taxon>Kribbella</taxon>
    </lineage>
</organism>
<gene>
    <name evidence="2" type="ORF">GCM10009744_26150</name>
</gene>
<dbReference type="PANTHER" id="PTHR33990:SF1">
    <property type="entry name" value="PROTEIN YJDN"/>
    <property type="match status" value="1"/>
</dbReference>
<reference evidence="2 3" key="1">
    <citation type="journal article" date="2019" name="Int. J. Syst. Evol. Microbiol.">
        <title>The Global Catalogue of Microorganisms (GCM) 10K type strain sequencing project: providing services to taxonomists for standard genome sequencing and annotation.</title>
        <authorList>
            <consortium name="The Broad Institute Genomics Platform"/>
            <consortium name="The Broad Institute Genome Sequencing Center for Infectious Disease"/>
            <person name="Wu L."/>
            <person name="Ma J."/>
        </authorList>
    </citation>
    <scope>NUCLEOTIDE SEQUENCE [LARGE SCALE GENOMIC DNA]</scope>
    <source>
        <strain evidence="2 3">JCM 14306</strain>
    </source>
</reference>
<evidence type="ECO:0000259" key="1">
    <source>
        <dbReference type="Pfam" id="PF00903"/>
    </source>
</evidence>
<sequence>MCVARGVYIGLGECVMASRLNPYISFNGTARQALEFYQGVFGGDLQLNTFGEFSADQDPTHGAEADKIMHGMLETPQGYTLMCSDTPPGMSYNPGDNMSISLSGDDDELRGFFDKLADGGTVTVPLDKQMWGDEFGMVVDQFGVPWMVNITQPQG</sequence>
<evidence type="ECO:0000313" key="3">
    <source>
        <dbReference type="Proteomes" id="UP001501319"/>
    </source>
</evidence>
<name>A0ABN2F8Y5_9ACTN</name>
<dbReference type="EMBL" id="BAAANE010000004">
    <property type="protein sequence ID" value="GAA1635940.1"/>
    <property type="molecule type" value="Genomic_DNA"/>
</dbReference>
<dbReference type="CDD" id="cd06588">
    <property type="entry name" value="PhnB_like"/>
    <property type="match status" value="1"/>
</dbReference>
<accession>A0ABN2F8Y5</accession>
<dbReference type="InterPro" id="IPR028973">
    <property type="entry name" value="PhnB-like"/>
</dbReference>